<accession>A0AAD7J7Y8</accession>
<evidence type="ECO:0000256" key="1">
    <source>
        <dbReference type="SAM" id="MobiDB-lite"/>
    </source>
</evidence>
<evidence type="ECO:0000313" key="3">
    <source>
        <dbReference type="Proteomes" id="UP001215280"/>
    </source>
</evidence>
<dbReference type="EMBL" id="JARJLG010000056">
    <property type="protein sequence ID" value="KAJ7758108.1"/>
    <property type="molecule type" value="Genomic_DNA"/>
</dbReference>
<protein>
    <submittedName>
        <fullName evidence="2">Uncharacterized protein</fullName>
    </submittedName>
</protein>
<name>A0AAD7J7Y8_9AGAR</name>
<keyword evidence="3" id="KW-1185">Reference proteome</keyword>
<dbReference type="AlphaFoldDB" id="A0AAD7J7Y8"/>
<comment type="caution">
    <text evidence="2">The sequence shown here is derived from an EMBL/GenBank/DDBJ whole genome shotgun (WGS) entry which is preliminary data.</text>
</comment>
<sequence>MNSSHLSAPELPLYSPSTPSPCYSLDPANDETRLDLSPRMGTRPLPTGLFTKACGSATVVLFDQEDNIRIPMYGRRGTVRGSLILERDTSHISQIGAKLEGRLETTTVELGAAMTKVVKYVHSLWSRGSSSSPCPGTIEFAYPFPATFQHQGSEYPLPPSYLARFPGFPSLFARCTYNLTISITKDGRLLSKTKFISLPIDYNPQTSPPCAITRPSCFLFRVKTMPEEWYQSSFTMNTRSRSSLSPLQCQAFVPSVKIFGIKDSIPLHVQLSGSLAAFQEFVLPCSPHPGDADQGARQKSPVRVYITRMVSVEYRGKTTWRLQRIGEGHVWALPPTVNFDCDYQPGGSCLQTLDWDGEVKCYPDITVGGFQASGLTVKDFITLELVPPNPASSSLLTVQHAIPIRLVTETFVPPI</sequence>
<organism evidence="2 3">
    <name type="scientific">Mycena maculata</name>
    <dbReference type="NCBI Taxonomy" id="230809"/>
    <lineage>
        <taxon>Eukaryota</taxon>
        <taxon>Fungi</taxon>
        <taxon>Dikarya</taxon>
        <taxon>Basidiomycota</taxon>
        <taxon>Agaricomycotina</taxon>
        <taxon>Agaricomycetes</taxon>
        <taxon>Agaricomycetidae</taxon>
        <taxon>Agaricales</taxon>
        <taxon>Marasmiineae</taxon>
        <taxon>Mycenaceae</taxon>
        <taxon>Mycena</taxon>
    </lineage>
</organism>
<dbReference type="Proteomes" id="UP001215280">
    <property type="component" value="Unassembled WGS sequence"/>
</dbReference>
<gene>
    <name evidence="2" type="ORF">DFH07DRAFT_1024893</name>
</gene>
<feature type="region of interest" description="Disordered" evidence="1">
    <location>
        <begin position="1"/>
        <end position="20"/>
    </location>
</feature>
<proteinExistence type="predicted"/>
<evidence type="ECO:0000313" key="2">
    <source>
        <dbReference type="EMBL" id="KAJ7758108.1"/>
    </source>
</evidence>
<reference evidence="2" key="1">
    <citation type="submission" date="2023-03" db="EMBL/GenBank/DDBJ databases">
        <title>Massive genome expansion in bonnet fungi (Mycena s.s.) driven by repeated elements and novel gene families across ecological guilds.</title>
        <authorList>
            <consortium name="Lawrence Berkeley National Laboratory"/>
            <person name="Harder C.B."/>
            <person name="Miyauchi S."/>
            <person name="Viragh M."/>
            <person name="Kuo A."/>
            <person name="Thoen E."/>
            <person name="Andreopoulos B."/>
            <person name="Lu D."/>
            <person name="Skrede I."/>
            <person name="Drula E."/>
            <person name="Henrissat B."/>
            <person name="Morin E."/>
            <person name="Kohler A."/>
            <person name="Barry K."/>
            <person name="LaButti K."/>
            <person name="Morin E."/>
            <person name="Salamov A."/>
            <person name="Lipzen A."/>
            <person name="Mereny Z."/>
            <person name="Hegedus B."/>
            <person name="Baldrian P."/>
            <person name="Stursova M."/>
            <person name="Weitz H."/>
            <person name="Taylor A."/>
            <person name="Grigoriev I.V."/>
            <person name="Nagy L.G."/>
            <person name="Martin F."/>
            <person name="Kauserud H."/>
        </authorList>
    </citation>
    <scope>NUCLEOTIDE SEQUENCE</scope>
    <source>
        <strain evidence="2">CBHHK188m</strain>
    </source>
</reference>